<sequence>MKPVEAPTHPGERGGRPDLTAGADAPLTVAAVAARLGVAASTLRTWDRRYGLGPSRREAGSHRRYTPDDVARLETMRALTLRGVAPADAARIASQSAPSSLVHQPSGGDLLDPLSLAAAAIESDELRLRRVLLRAARTNGMVAAFSELVEPAVDILARRDRADAPGRAPEAVLAAAVLAVARELTTTPPASDAPRVLLYARAADTLAAHSLATGLATIGARCRILRPNRAEESARRAVDAVASADPDVLVVLGRAPGAESLVADVHAEGLAQVVCVGPRSPDIWLPGVHRVRTLAAAVHEIGDLLVASQRGAEASKRPGVPASDGGVDGGAARPAGTAPGADVD</sequence>
<dbReference type="eggNOG" id="COG0789">
    <property type="taxonomic scope" value="Bacteria"/>
</dbReference>
<proteinExistence type="predicted"/>
<evidence type="ECO:0000256" key="1">
    <source>
        <dbReference type="ARBA" id="ARBA00023125"/>
    </source>
</evidence>
<dbReference type="InterPro" id="IPR009061">
    <property type="entry name" value="DNA-bd_dom_put_sf"/>
</dbReference>
<dbReference type="SUPFAM" id="SSF46955">
    <property type="entry name" value="Putative DNA-binding domain"/>
    <property type="match status" value="1"/>
</dbReference>
<evidence type="ECO:0000259" key="3">
    <source>
        <dbReference type="PROSITE" id="PS50937"/>
    </source>
</evidence>
<reference evidence="4 5" key="1">
    <citation type="journal article" date="2009" name="Stand. Genomic Sci.">
        <title>Complete genome sequence of Beutenbergia cavernae type strain (HKI 0122).</title>
        <authorList>
            <person name="Land M."/>
            <person name="Pukall R."/>
            <person name="Abt B."/>
            <person name="Goker M."/>
            <person name="Rohde M."/>
            <person name="Glavina Del Rio T."/>
            <person name="Tice H."/>
            <person name="Copeland A."/>
            <person name="Cheng J.F."/>
            <person name="Lucas S."/>
            <person name="Chen F."/>
            <person name="Nolan M."/>
            <person name="Bruce D."/>
            <person name="Goodwin L."/>
            <person name="Pitluck S."/>
            <person name="Ivanova N."/>
            <person name="Mavromatis K."/>
            <person name="Ovchinnikova G."/>
            <person name="Pati A."/>
            <person name="Chen A."/>
            <person name="Palaniappan K."/>
            <person name="Hauser L."/>
            <person name="Chang Y.J."/>
            <person name="Jefferies C.C."/>
            <person name="Saunders E."/>
            <person name="Brettin T."/>
            <person name="Detter J.C."/>
            <person name="Han C."/>
            <person name="Chain P."/>
            <person name="Bristow J."/>
            <person name="Eisen J.A."/>
            <person name="Markowitz V."/>
            <person name="Hugenholtz P."/>
            <person name="Kyrpides N.C."/>
            <person name="Klenk H.P."/>
            <person name="Lapidus A."/>
        </authorList>
    </citation>
    <scope>NUCLEOTIDE SEQUENCE [LARGE SCALE GENOMIC DNA]</scope>
    <source>
        <strain evidence="5">ATCC BAA-8 / DSM 12333 / NBRC 16432</strain>
    </source>
</reference>
<dbReference type="KEGG" id="bcv:Bcav_3056"/>
<dbReference type="Proteomes" id="UP000007962">
    <property type="component" value="Chromosome"/>
</dbReference>
<feature type="domain" description="HTH merR-type" evidence="3">
    <location>
        <begin position="26"/>
        <end position="95"/>
    </location>
</feature>
<dbReference type="InterPro" id="IPR047057">
    <property type="entry name" value="MerR_fam"/>
</dbReference>
<organism evidence="4 5">
    <name type="scientific">Beutenbergia cavernae (strain ATCC BAA-8 / DSM 12333 / CCUG 43141 / JCM 11478 / NBRC 16432 / NCIMB 13614 / HKI 0122)</name>
    <dbReference type="NCBI Taxonomy" id="471853"/>
    <lineage>
        <taxon>Bacteria</taxon>
        <taxon>Bacillati</taxon>
        <taxon>Actinomycetota</taxon>
        <taxon>Actinomycetes</taxon>
        <taxon>Micrococcales</taxon>
        <taxon>Beutenbergiaceae</taxon>
        <taxon>Beutenbergia</taxon>
    </lineage>
</organism>
<dbReference type="RefSeq" id="WP_015883540.1">
    <property type="nucleotide sequence ID" value="NC_012669.1"/>
</dbReference>
<name>C5BZX0_BEUC1</name>
<evidence type="ECO:0000256" key="2">
    <source>
        <dbReference type="SAM" id="MobiDB-lite"/>
    </source>
</evidence>
<dbReference type="PROSITE" id="PS50937">
    <property type="entry name" value="HTH_MERR_2"/>
    <property type="match status" value="1"/>
</dbReference>
<dbReference type="PANTHER" id="PTHR30204:SF97">
    <property type="entry name" value="MERR FAMILY REGULATORY PROTEIN"/>
    <property type="match status" value="1"/>
</dbReference>
<dbReference type="Pfam" id="PF13411">
    <property type="entry name" value="MerR_1"/>
    <property type="match status" value="1"/>
</dbReference>
<dbReference type="SMART" id="SM00422">
    <property type="entry name" value="HTH_MERR"/>
    <property type="match status" value="1"/>
</dbReference>
<gene>
    <name evidence="4" type="ordered locus">Bcav_3056</name>
</gene>
<evidence type="ECO:0000313" key="4">
    <source>
        <dbReference type="EMBL" id="ACQ81300.1"/>
    </source>
</evidence>
<evidence type="ECO:0000313" key="5">
    <source>
        <dbReference type="Proteomes" id="UP000007962"/>
    </source>
</evidence>
<dbReference type="InterPro" id="IPR000551">
    <property type="entry name" value="MerR-type_HTH_dom"/>
</dbReference>
<dbReference type="PANTHER" id="PTHR30204">
    <property type="entry name" value="REDOX-CYCLING DRUG-SENSING TRANSCRIPTIONAL ACTIVATOR SOXR"/>
    <property type="match status" value="1"/>
</dbReference>
<dbReference type="STRING" id="471853.Bcav_3056"/>
<feature type="region of interest" description="Disordered" evidence="2">
    <location>
        <begin position="1"/>
        <end position="22"/>
    </location>
</feature>
<dbReference type="HOGENOM" id="CLU_045945_3_2_11"/>
<feature type="region of interest" description="Disordered" evidence="2">
    <location>
        <begin position="310"/>
        <end position="344"/>
    </location>
</feature>
<dbReference type="AlphaFoldDB" id="C5BZX0"/>
<dbReference type="GO" id="GO:0003700">
    <property type="term" value="F:DNA-binding transcription factor activity"/>
    <property type="evidence" value="ECO:0007669"/>
    <property type="project" value="InterPro"/>
</dbReference>
<dbReference type="Gene3D" id="1.10.1660.10">
    <property type="match status" value="1"/>
</dbReference>
<feature type="compositionally biased region" description="Low complexity" evidence="2">
    <location>
        <begin position="330"/>
        <end position="344"/>
    </location>
</feature>
<protein>
    <submittedName>
        <fullName evidence="4">Transcriptional regulator, MerR family</fullName>
    </submittedName>
</protein>
<accession>C5BZX0</accession>
<dbReference type="EMBL" id="CP001618">
    <property type="protein sequence ID" value="ACQ81300.1"/>
    <property type="molecule type" value="Genomic_DNA"/>
</dbReference>
<keyword evidence="5" id="KW-1185">Reference proteome</keyword>
<keyword evidence="1" id="KW-0238">DNA-binding</keyword>
<dbReference type="GO" id="GO:0003677">
    <property type="term" value="F:DNA binding"/>
    <property type="evidence" value="ECO:0007669"/>
    <property type="project" value="UniProtKB-KW"/>
</dbReference>
<dbReference type="CDD" id="cd01104">
    <property type="entry name" value="HTH_MlrA-CarA"/>
    <property type="match status" value="1"/>
</dbReference>